<accession>A0A370N259</accession>
<keyword evidence="2" id="KW-1185">Reference proteome</keyword>
<dbReference type="Proteomes" id="UP000254875">
    <property type="component" value="Unassembled WGS sequence"/>
</dbReference>
<evidence type="ECO:0000313" key="1">
    <source>
        <dbReference type="EMBL" id="RDJ99713.1"/>
    </source>
</evidence>
<name>A0A370N259_9BURK</name>
<organism evidence="1 2">
    <name type="scientific">Paraburkholderia lacunae</name>
    <dbReference type="NCBI Taxonomy" id="2211104"/>
    <lineage>
        <taxon>Bacteria</taxon>
        <taxon>Pseudomonadati</taxon>
        <taxon>Pseudomonadota</taxon>
        <taxon>Betaproteobacteria</taxon>
        <taxon>Burkholderiales</taxon>
        <taxon>Burkholderiaceae</taxon>
        <taxon>Paraburkholderia</taxon>
    </lineage>
</organism>
<dbReference type="RefSeq" id="WP_115105395.1">
    <property type="nucleotide sequence ID" value="NZ_QHKS01000020.1"/>
</dbReference>
<dbReference type="AlphaFoldDB" id="A0A370N259"/>
<comment type="caution">
    <text evidence="1">The sequence shown here is derived from an EMBL/GenBank/DDBJ whole genome shotgun (WGS) entry which is preliminary data.</text>
</comment>
<gene>
    <name evidence="1" type="ORF">DLM46_26455</name>
</gene>
<sequence length="59" mass="6639">MLLRLKLLPSTGLFFLIRAARSFTDENIATATTTTSPAPPFIMPGTDFYFPFMVGYYVK</sequence>
<dbReference type="EMBL" id="QHKS01000020">
    <property type="protein sequence ID" value="RDJ99713.1"/>
    <property type="molecule type" value="Genomic_DNA"/>
</dbReference>
<evidence type="ECO:0000313" key="2">
    <source>
        <dbReference type="Proteomes" id="UP000254875"/>
    </source>
</evidence>
<proteinExistence type="predicted"/>
<protein>
    <submittedName>
        <fullName evidence="1">Uncharacterized protein</fullName>
    </submittedName>
</protein>
<reference evidence="2" key="1">
    <citation type="submission" date="2018-05" db="EMBL/GenBank/DDBJ databases">
        <authorList>
            <person name="Feng T."/>
        </authorList>
    </citation>
    <scope>NUCLEOTIDE SEQUENCE [LARGE SCALE GENOMIC DNA]</scope>
    <source>
        <strain evidence="2">S27</strain>
    </source>
</reference>